<dbReference type="InterPro" id="IPR006073">
    <property type="entry name" value="GTP-bd"/>
</dbReference>
<evidence type="ECO:0000256" key="17">
    <source>
        <dbReference type="RuleBase" id="RU362098"/>
    </source>
</evidence>
<proteinExistence type="inferred from homology"/>
<accession>A0A0R2A9X1</accession>
<evidence type="ECO:0000256" key="1">
    <source>
        <dbReference type="ARBA" id="ARBA00003926"/>
    </source>
</evidence>
<dbReference type="InterPro" id="IPR011640">
    <property type="entry name" value="Fe2_transport_prot_B_C"/>
</dbReference>
<dbReference type="InterPro" id="IPR030389">
    <property type="entry name" value="G_FEOB_dom"/>
</dbReference>
<keyword evidence="4" id="KW-1003">Cell membrane</keyword>
<feature type="transmembrane region" description="Helical" evidence="17">
    <location>
        <begin position="420"/>
        <end position="443"/>
    </location>
</feature>
<evidence type="ECO:0000256" key="14">
    <source>
        <dbReference type="NCBIfam" id="TIGR00437"/>
    </source>
</evidence>
<dbReference type="EMBL" id="AYYP01000047">
    <property type="protein sequence ID" value="KRM63927.1"/>
    <property type="molecule type" value="Genomic_DNA"/>
</dbReference>
<keyword evidence="7 17" id="KW-0812">Transmembrane</keyword>
<dbReference type="CDD" id="cd01879">
    <property type="entry name" value="FeoB"/>
    <property type="match status" value="1"/>
</dbReference>
<feature type="transmembrane region" description="Helical" evidence="17">
    <location>
        <begin position="606"/>
        <end position="629"/>
    </location>
</feature>
<keyword evidence="5 17" id="KW-0410">Iron transport</keyword>
<keyword evidence="8 15" id="KW-0547">Nucleotide-binding</keyword>
<evidence type="ECO:0000256" key="9">
    <source>
        <dbReference type="ARBA" id="ARBA00022989"/>
    </source>
</evidence>
<feature type="domain" description="FeoB-type G" evidence="18">
    <location>
        <begin position="1"/>
        <end position="162"/>
    </location>
</feature>
<dbReference type="GO" id="GO:0046872">
    <property type="term" value="F:metal ion binding"/>
    <property type="evidence" value="ECO:0007669"/>
    <property type="project" value="UniProtKB-KW"/>
</dbReference>
<evidence type="ECO:0000256" key="8">
    <source>
        <dbReference type="ARBA" id="ARBA00022741"/>
    </source>
</evidence>
<dbReference type="Pfam" id="PF07670">
    <property type="entry name" value="Gate"/>
    <property type="match status" value="2"/>
</dbReference>
<dbReference type="InterPro" id="IPR041069">
    <property type="entry name" value="FeoB_Cyto"/>
</dbReference>
<dbReference type="Pfam" id="PF07664">
    <property type="entry name" value="FeoB_C"/>
    <property type="match status" value="1"/>
</dbReference>
<dbReference type="PROSITE" id="PS51711">
    <property type="entry name" value="G_FEOB"/>
    <property type="match status" value="1"/>
</dbReference>
<evidence type="ECO:0000256" key="4">
    <source>
        <dbReference type="ARBA" id="ARBA00022475"/>
    </source>
</evidence>
<dbReference type="PANTHER" id="PTHR43185:SF1">
    <property type="entry name" value="FE(2+) TRANSPORTER FEOB"/>
    <property type="match status" value="1"/>
</dbReference>
<evidence type="ECO:0000313" key="20">
    <source>
        <dbReference type="Proteomes" id="UP000051008"/>
    </source>
</evidence>
<comment type="subcellular location">
    <subcellularLocation>
        <location evidence="2">Cell inner membrane</location>
        <topology evidence="2">Multi-pass membrane protein</topology>
    </subcellularLocation>
    <subcellularLocation>
        <location evidence="17">Cell membrane</location>
        <topology evidence="17">Multi-pass membrane protein</topology>
    </subcellularLocation>
</comment>
<dbReference type="PRINTS" id="PR00326">
    <property type="entry name" value="GTP1OBG"/>
</dbReference>
<evidence type="ECO:0000256" key="10">
    <source>
        <dbReference type="ARBA" id="ARBA00023004"/>
    </source>
</evidence>
<dbReference type="GO" id="GO:0005886">
    <property type="term" value="C:plasma membrane"/>
    <property type="evidence" value="ECO:0007669"/>
    <property type="project" value="UniProtKB-SubCell"/>
</dbReference>
<feature type="binding site" evidence="15">
    <location>
        <begin position="8"/>
        <end position="15"/>
    </location>
    <ligand>
        <name>GTP</name>
        <dbReference type="ChEBI" id="CHEBI:37565"/>
        <label>1</label>
    </ligand>
</feature>
<keyword evidence="6" id="KW-0997">Cell inner membrane</keyword>
<evidence type="ECO:0000256" key="16">
    <source>
        <dbReference type="PIRSR" id="PIRSR603373-2"/>
    </source>
</evidence>
<organism evidence="19 20">
    <name type="scientific">Ligilactobacillus agilis DSM 20509</name>
    <dbReference type="NCBI Taxonomy" id="1423718"/>
    <lineage>
        <taxon>Bacteria</taxon>
        <taxon>Bacillati</taxon>
        <taxon>Bacillota</taxon>
        <taxon>Bacilli</taxon>
        <taxon>Lactobacillales</taxon>
        <taxon>Lactobacillaceae</taxon>
        <taxon>Ligilactobacillus</taxon>
    </lineage>
</organism>
<feature type="transmembrane region" description="Helical" evidence="17">
    <location>
        <begin position="391"/>
        <end position="408"/>
    </location>
</feature>
<dbReference type="InterPro" id="IPR027417">
    <property type="entry name" value="P-loop_NTPase"/>
</dbReference>
<keyword evidence="10 17" id="KW-0408">Iron</keyword>
<feature type="transmembrane region" description="Helical" evidence="17">
    <location>
        <begin position="667"/>
        <end position="688"/>
    </location>
</feature>
<dbReference type="SUPFAM" id="SSF52540">
    <property type="entry name" value="P-loop containing nucleoside triphosphate hydrolases"/>
    <property type="match status" value="1"/>
</dbReference>
<keyword evidence="20" id="KW-1185">Reference proteome</keyword>
<dbReference type="OrthoDB" id="9809127at2"/>
<evidence type="ECO:0000256" key="13">
    <source>
        <dbReference type="ARBA" id="ARBA00023136"/>
    </source>
</evidence>
<name>A0A0R2A9X1_9LACO</name>
<dbReference type="FunFam" id="3.40.50.300:FF:000426">
    <property type="entry name" value="Ferrous iron transport protein B"/>
    <property type="match status" value="1"/>
</dbReference>
<evidence type="ECO:0000256" key="3">
    <source>
        <dbReference type="ARBA" id="ARBA00022448"/>
    </source>
</evidence>
<dbReference type="PATRIC" id="fig|1423718.3.peg.146"/>
<feature type="transmembrane region" description="Helical" evidence="17">
    <location>
        <begin position="277"/>
        <end position="294"/>
    </location>
</feature>
<dbReference type="Gene3D" id="1.10.287.1770">
    <property type="match status" value="1"/>
</dbReference>
<feature type="binding site" evidence="16">
    <location>
        <position position="19"/>
    </location>
    <ligand>
        <name>Mg(2+)</name>
        <dbReference type="ChEBI" id="CHEBI:18420"/>
        <label>2</label>
    </ligand>
</feature>
<comment type="function">
    <text evidence="1 17">Probable transporter of a GTP-driven Fe(2+) uptake system.</text>
</comment>
<keyword evidence="13 17" id="KW-0472">Membrane</keyword>
<reference evidence="19 20" key="1">
    <citation type="journal article" date="2015" name="Genome Announc.">
        <title>Expanding the biotechnology potential of lactobacilli through comparative genomics of 213 strains and associated genera.</title>
        <authorList>
            <person name="Sun Z."/>
            <person name="Harris H.M."/>
            <person name="McCann A."/>
            <person name="Guo C."/>
            <person name="Argimon S."/>
            <person name="Zhang W."/>
            <person name="Yang X."/>
            <person name="Jeffery I.B."/>
            <person name="Cooney J.C."/>
            <person name="Kagawa T.F."/>
            <person name="Liu W."/>
            <person name="Song Y."/>
            <person name="Salvetti E."/>
            <person name="Wrobel A."/>
            <person name="Rasinkangas P."/>
            <person name="Parkhill J."/>
            <person name="Rea M.C."/>
            <person name="O'Sullivan O."/>
            <person name="Ritari J."/>
            <person name="Douillard F.P."/>
            <person name="Paul Ross R."/>
            <person name="Yang R."/>
            <person name="Briner A.E."/>
            <person name="Felis G.E."/>
            <person name="de Vos W.M."/>
            <person name="Barrangou R."/>
            <person name="Klaenhammer T.R."/>
            <person name="Caufield P.W."/>
            <person name="Cui Y."/>
            <person name="Zhang H."/>
            <person name="O'Toole P.W."/>
        </authorList>
    </citation>
    <scope>NUCLEOTIDE SEQUENCE [LARGE SCALE GENOMIC DNA]</scope>
    <source>
        <strain evidence="19 20">DSM 20509</strain>
    </source>
</reference>
<dbReference type="PANTHER" id="PTHR43185">
    <property type="entry name" value="FERROUS IRON TRANSPORT PROTEIN B"/>
    <property type="match status" value="1"/>
</dbReference>
<dbReference type="InterPro" id="IPR003373">
    <property type="entry name" value="Fe2_transport_prot-B"/>
</dbReference>
<evidence type="ECO:0000256" key="15">
    <source>
        <dbReference type="PIRSR" id="PIRSR603373-1"/>
    </source>
</evidence>
<feature type="transmembrane region" description="Helical" evidence="17">
    <location>
        <begin position="449"/>
        <end position="469"/>
    </location>
</feature>
<sequence>MTTIALAGNPNCGKTTLFNHLTGSSQYVGNWPGVTVEKKEGVLKKEPDIMLVDLPGIYSLSPYTLEEVVARKYLLDQRPDKVIDIVDSTNIERNLYLSLQLLETGLPTIICLNMLDLLTKSGKKINLQKLSYLLQVPVVAISALKKDHLPDLLKEIKATPKAYSYPRYDERLESALSMIEDLLTDELAANERRFYAIKLFEQDEVIQAQLALSQAKQAELAQIIATAEKLFAEPSDSIMVNARYDLIAKIVSMCVINPDDLKLSLSDKIDLVVTNRFLALPIFALVMWAVYYLSIQTVGTIGSDWINDQLFGNYLPHLAASLMTTLHVAPFMKSLVLDGIIAGVGSVLGFVPQIMMLFFCLGLLENCGYMARIAFVMDRIFRRFNLSGKSFIPMLISTGCGVPGIMATRTIEAEADRKMTIMLTTFMPCSAKLTVIALIAGTFFTGQSWVAPSAYFLGMLAVVCSGIFLKKTKLFAGDPAPFIMELPAYHLPLLRNTLRYVYSRSVAFIHKAGTLIFMSCVVIWFLSSFNWKLQLVTNQEDSLLHYLGLALAPFFAPLGFGDWRASVAVIAGLVAKENCIDTLRIAFGSATNQAFTKDLLASYSSLAAYCFLAFNLLCAPCFAAIGTMYKEFGDVKWTLRAIGYQTGFAYLVALLINQWGLVISGHYTWFNLLLASLATGLAIWALVFKKGDLKNQHELSQGGI</sequence>
<dbReference type="InterPro" id="IPR011642">
    <property type="entry name" value="Gate_dom"/>
</dbReference>
<dbReference type="Pfam" id="PF02421">
    <property type="entry name" value="FeoB_N"/>
    <property type="match status" value="1"/>
</dbReference>
<keyword evidence="3 17" id="KW-0813">Transport</keyword>
<evidence type="ECO:0000313" key="19">
    <source>
        <dbReference type="EMBL" id="KRM63927.1"/>
    </source>
</evidence>
<keyword evidence="9 17" id="KW-1133">Transmembrane helix</keyword>
<keyword evidence="16" id="KW-0479">Metal-binding</keyword>
<feature type="binding site" evidence="15">
    <location>
        <begin position="33"/>
        <end position="37"/>
    </location>
    <ligand>
        <name>GTP</name>
        <dbReference type="ChEBI" id="CHEBI:37565"/>
        <label>1</label>
    </ligand>
</feature>
<evidence type="ECO:0000256" key="7">
    <source>
        <dbReference type="ARBA" id="ARBA00022692"/>
    </source>
</evidence>
<feature type="transmembrane region" description="Helical" evidence="17">
    <location>
        <begin position="508"/>
        <end position="526"/>
    </location>
</feature>
<feature type="binding site" evidence="15">
    <location>
        <begin position="53"/>
        <end position="56"/>
    </location>
    <ligand>
        <name>GTP</name>
        <dbReference type="ChEBI" id="CHEBI:37565"/>
        <label>1</label>
    </ligand>
</feature>
<dbReference type="GO" id="GO:0015093">
    <property type="term" value="F:ferrous iron transmembrane transporter activity"/>
    <property type="evidence" value="ECO:0007669"/>
    <property type="project" value="UniProtKB-UniRule"/>
</dbReference>
<dbReference type="Proteomes" id="UP000051008">
    <property type="component" value="Unassembled WGS sequence"/>
</dbReference>
<evidence type="ECO:0000256" key="5">
    <source>
        <dbReference type="ARBA" id="ARBA00022496"/>
    </source>
</evidence>
<feature type="binding site" evidence="15">
    <location>
        <begin position="113"/>
        <end position="116"/>
    </location>
    <ligand>
        <name>GTP</name>
        <dbReference type="ChEBI" id="CHEBI:37565"/>
        <label>1</label>
    </ligand>
</feature>
<keyword evidence="11" id="KW-0406">Ion transport</keyword>
<comment type="caution">
    <text evidence="19">The sequence shown here is derived from an EMBL/GenBank/DDBJ whole genome shotgun (WGS) entry which is preliminary data.</text>
</comment>
<feature type="transmembrane region" description="Helical" evidence="17">
    <location>
        <begin position="641"/>
        <end position="661"/>
    </location>
</feature>
<feature type="binding site" evidence="16">
    <location>
        <position position="22"/>
    </location>
    <ligand>
        <name>Mg(2+)</name>
        <dbReference type="ChEBI" id="CHEBI:18420"/>
        <label>1</label>
    </ligand>
</feature>
<evidence type="ECO:0000256" key="12">
    <source>
        <dbReference type="ARBA" id="ARBA00023134"/>
    </source>
</evidence>
<dbReference type="RefSeq" id="WP_056976885.1">
    <property type="nucleotide sequence ID" value="NZ_AYYP01000047.1"/>
</dbReference>
<dbReference type="GO" id="GO:0005525">
    <property type="term" value="F:GTP binding"/>
    <property type="evidence" value="ECO:0007669"/>
    <property type="project" value="UniProtKB-KW"/>
</dbReference>
<dbReference type="Pfam" id="PF17910">
    <property type="entry name" value="FeoB_Cyto"/>
    <property type="match status" value="1"/>
</dbReference>
<feature type="transmembrane region" description="Helical" evidence="17">
    <location>
        <begin position="339"/>
        <end position="364"/>
    </location>
</feature>
<dbReference type="Gene3D" id="3.40.50.300">
    <property type="entry name" value="P-loop containing nucleotide triphosphate hydrolases"/>
    <property type="match status" value="1"/>
</dbReference>
<dbReference type="AlphaFoldDB" id="A0A0R2A9X1"/>
<dbReference type="NCBIfam" id="TIGR00437">
    <property type="entry name" value="feoB"/>
    <property type="match status" value="1"/>
</dbReference>
<evidence type="ECO:0000256" key="2">
    <source>
        <dbReference type="ARBA" id="ARBA00004429"/>
    </source>
</evidence>
<evidence type="ECO:0000259" key="18">
    <source>
        <dbReference type="PROSITE" id="PS51711"/>
    </source>
</evidence>
<gene>
    <name evidence="19" type="ORF">FC14_GL000143</name>
</gene>
<keyword evidence="12 15" id="KW-0342">GTP-binding</keyword>
<feature type="binding site" evidence="16">
    <location>
        <position position="23"/>
    </location>
    <ligand>
        <name>Mg(2+)</name>
        <dbReference type="ChEBI" id="CHEBI:18420"/>
        <label>2</label>
    </ligand>
</feature>
<dbReference type="InterPro" id="IPR050860">
    <property type="entry name" value="FeoB_GTPase"/>
</dbReference>
<comment type="similarity">
    <text evidence="17">Belongs to the TRAFAC class TrmE-Era-EngA-EngB-Septin-like GTPase superfamily. FeoB GTPase (TC 9.A.8) family.</text>
</comment>
<keyword evidence="16" id="KW-0460">Magnesium</keyword>
<evidence type="ECO:0000256" key="6">
    <source>
        <dbReference type="ARBA" id="ARBA00022519"/>
    </source>
</evidence>
<evidence type="ECO:0000256" key="11">
    <source>
        <dbReference type="ARBA" id="ARBA00023065"/>
    </source>
</evidence>
<protein>
    <recommendedName>
        <fullName evidence="14 17">Ferrous iron transport protein B</fullName>
    </recommendedName>
</protein>